<dbReference type="PATRIC" id="fig|517011.3.peg.541"/>
<evidence type="ECO:0000313" key="5">
    <source>
        <dbReference type="Proteomes" id="UP000051386"/>
    </source>
</evidence>
<sequence length="136" mass="14907">MTITTATPSAAPRILVVEDEIELSTLLQTILNGEGYGVEQAYSLSDALHSIDDEVFDAAVLDVELRDGVVFSVADALKARGIPFFFLSAVYKGVVPVAHRDVPFLSKPYEIEELKSYLTDTLGQRRSSRRSGHHSP</sequence>
<dbReference type="InterPro" id="IPR050595">
    <property type="entry name" value="Bact_response_regulator"/>
</dbReference>
<evidence type="ECO:0000259" key="3">
    <source>
        <dbReference type="PROSITE" id="PS50110"/>
    </source>
</evidence>
<dbReference type="PANTHER" id="PTHR44591">
    <property type="entry name" value="STRESS RESPONSE REGULATOR PROTEIN 1"/>
    <property type="match status" value="1"/>
</dbReference>
<dbReference type="SUPFAM" id="SSF52172">
    <property type="entry name" value="CheY-like"/>
    <property type="match status" value="1"/>
</dbReference>
<reference evidence="4 5" key="1">
    <citation type="submission" date="2015-05" db="EMBL/GenBank/DDBJ databases">
        <title>Genome sequencing and analysis of members of genus Stenotrophomonas.</title>
        <authorList>
            <person name="Patil P.P."/>
            <person name="Midha S."/>
            <person name="Patil P.B."/>
        </authorList>
    </citation>
    <scope>NUCLEOTIDE SEQUENCE [LARGE SCALE GENOMIC DNA]</scope>
    <source>
        <strain evidence="4 5">DSM 21508</strain>
    </source>
</reference>
<dbReference type="InterPro" id="IPR011006">
    <property type="entry name" value="CheY-like_superfamily"/>
</dbReference>
<comment type="caution">
    <text evidence="4">The sequence shown here is derived from an EMBL/GenBank/DDBJ whole genome shotgun (WGS) entry which is preliminary data.</text>
</comment>
<organism evidence="4 5">
    <name type="scientific">Stenotrophomonas chelatiphaga</name>
    <dbReference type="NCBI Taxonomy" id="517011"/>
    <lineage>
        <taxon>Bacteria</taxon>
        <taxon>Pseudomonadati</taxon>
        <taxon>Pseudomonadota</taxon>
        <taxon>Gammaproteobacteria</taxon>
        <taxon>Lysobacterales</taxon>
        <taxon>Lysobacteraceae</taxon>
        <taxon>Stenotrophomonas</taxon>
    </lineage>
</organism>
<proteinExistence type="predicted"/>
<dbReference type="InterPro" id="IPR001789">
    <property type="entry name" value="Sig_transdc_resp-reg_receiver"/>
</dbReference>
<protein>
    <recommendedName>
        <fullName evidence="3">Response regulatory domain-containing protein</fullName>
    </recommendedName>
</protein>
<dbReference type="SMART" id="SM00448">
    <property type="entry name" value="REC"/>
    <property type="match status" value="1"/>
</dbReference>
<evidence type="ECO:0000256" key="1">
    <source>
        <dbReference type="ARBA" id="ARBA00022553"/>
    </source>
</evidence>
<keyword evidence="1 2" id="KW-0597">Phosphoprotein</keyword>
<dbReference type="RefSeq" id="WP_083491943.1">
    <property type="nucleotide sequence ID" value="NZ_JANUEG010000001.1"/>
</dbReference>
<dbReference type="Proteomes" id="UP000051386">
    <property type="component" value="Unassembled WGS sequence"/>
</dbReference>
<accession>A0A0R0D1F1</accession>
<dbReference type="Pfam" id="PF00072">
    <property type="entry name" value="Response_reg"/>
    <property type="match status" value="1"/>
</dbReference>
<keyword evidence="5" id="KW-1185">Reference proteome</keyword>
<feature type="modified residue" description="4-aspartylphosphate" evidence="2">
    <location>
        <position position="62"/>
    </location>
</feature>
<dbReference type="AlphaFoldDB" id="A0A0R0D1F1"/>
<feature type="domain" description="Response regulatory" evidence="3">
    <location>
        <begin position="13"/>
        <end position="122"/>
    </location>
</feature>
<evidence type="ECO:0000256" key="2">
    <source>
        <dbReference type="PROSITE-ProRule" id="PRU00169"/>
    </source>
</evidence>
<dbReference type="Gene3D" id="3.40.50.2300">
    <property type="match status" value="1"/>
</dbReference>
<dbReference type="EMBL" id="LDJK01000014">
    <property type="protein sequence ID" value="KRG75333.1"/>
    <property type="molecule type" value="Genomic_DNA"/>
</dbReference>
<gene>
    <name evidence="4" type="ORF">ABB28_05355</name>
</gene>
<name>A0A0R0D1F1_9GAMM</name>
<evidence type="ECO:0000313" key="4">
    <source>
        <dbReference type="EMBL" id="KRG75333.1"/>
    </source>
</evidence>
<dbReference type="GO" id="GO:0000160">
    <property type="term" value="P:phosphorelay signal transduction system"/>
    <property type="evidence" value="ECO:0007669"/>
    <property type="project" value="InterPro"/>
</dbReference>
<dbReference type="PROSITE" id="PS50110">
    <property type="entry name" value="RESPONSE_REGULATORY"/>
    <property type="match status" value="1"/>
</dbReference>
<dbReference type="PANTHER" id="PTHR44591:SF24">
    <property type="entry name" value="PROTEIN-GLUTAMATE METHYLESTERASE_PROTEIN-GLUTAMINE GLUTAMINASE 1"/>
    <property type="match status" value="1"/>
</dbReference>